<dbReference type="InterPro" id="IPR013113">
    <property type="entry name" value="SIP_FAD-bd"/>
</dbReference>
<dbReference type="Gene3D" id="2.40.30.10">
    <property type="entry name" value="Translation factors"/>
    <property type="match status" value="1"/>
</dbReference>
<dbReference type="Pfam" id="PF08021">
    <property type="entry name" value="FAD_binding_9"/>
    <property type="match status" value="1"/>
</dbReference>
<organism evidence="2 3">
    <name type="scientific">Arsenicicoccus bolidensis</name>
    <dbReference type="NCBI Taxonomy" id="229480"/>
    <lineage>
        <taxon>Bacteria</taxon>
        <taxon>Bacillati</taxon>
        <taxon>Actinomycetota</taxon>
        <taxon>Actinomycetes</taxon>
        <taxon>Micrococcales</taxon>
        <taxon>Intrasporangiaceae</taxon>
        <taxon>Arsenicicoccus</taxon>
    </lineage>
</organism>
<dbReference type="InterPro" id="IPR039261">
    <property type="entry name" value="FNR_nucleotide-bd"/>
</dbReference>
<name>A0ABS9Q1G0_9MICO</name>
<sequence length="308" mass="33621">MAADLYLPRDVVVESVEDLTPYLRRVVLTGPDLDRVHPTTLDRRIKLVLPRAEGDTLPDLPRDARWYDAWRALPDDARPAVRTYTARAVRPRDRALVVDLVLHDHPGPAGRWATTARPGDPLVAVCPVAGAPGADRCGIAWHPGRATQVLLAGDETALPAIASILESLGDHVTGEVLLEVPSSDSDISTSDSTASIDGDLALDAPPGVTVSVLPRGARPHGEVLEEAVRHTAWSPLEESEVARREALSTGPEEILWDEPQHVSADHYAWLAGESGLIRRLRRHLVGERGWPRDRVAFMGYWSLGRPES</sequence>
<dbReference type="Proteomes" id="UP001521931">
    <property type="component" value="Unassembled WGS sequence"/>
</dbReference>
<dbReference type="Pfam" id="PF04954">
    <property type="entry name" value="SIP"/>
    <property type="match status" value="1"/>
</dbReference>
<proteinExistence type="predicted"/>
<evidence type="ECO:0000313" key="3">
    <source>
        <dbReference type="Proteomes" id="UP001521931"/>
    </source>
</evidence>
<feature type="domain" description="FAD-binding FR-type" evidence="1">
    <location>
        <begin position="6"/>
        <end position="135"/>
    </location>
</feature>
<dbReference type="InterPro" id="IPR017927">
    <property type="entry name" value="FAD-bd_FR_type"/>
</dbReference>
<keyword evidence="3" id="KW-1185">Reference proteome</keyword>
<evidence type="ECO:0000259" key="1">
    <source>
        <dbReference type="PROSITE" id="PS51384"/>
    </source>
</evidence>
<protein>
    <submittedName>
        <fullName evidence="2">Siderophore-interacting protein</fullName>
    </submittedName>
</protein>
<dbReference type="InterPro" id="IPR007037">
    <property type="entry name" value="SIP_rossman_dom"/>
</dbReference>
<dbReference type="PANTHER" id="PTHR30157">
    <property type="entry name" value="FERRIC REDUCTASE, NADPH-DEPENDENT"/>
    <property type="match status" value="1"/>
</dbReference>
<gene>
    <name evidence="2" type="ORF">MHL29_07275</name>
</gene>
<dbReference type="CDD" id="cd06193">
    <property type="entry name" value="siderophore_interacting"/>
    <property type="match status" value="1"/>
</dbReference>
<dbReference type="InterPro" id="IPR039374">
    <property type="entry name" value="SIP_fam"/>
</dbReference>
<dbReference type="PANTHER" id="PTHR30157:SF0">
    <property type="entry name" value="NADPH-DEPENDENT FERRIC-CHELATE REDUCTASE"/>
    <property type="match status" value="1"/>
</dbReference>
<comment type="caution">
    <text evidence="2">The sequence shown here is derived from an EMBL/GenBank/DDBJ whole genome shotgun (WGS) entry which is preliminary data.</text>
</comment>
<evidence type="ECO:0000313" key="2">
    <source>
        <dbReference type="EMBL" id="MCG7321694.1"/>
    </source>
</evidence>
<reference evidence="2 3" key="1">
    <citation type="submission" date="2022-02" db="EMBL/GenBank/DDBJ databases">
        <title>Uncovering new skin microbiome diversity through culturing and metagenomics.</title>
        <authorList>
            <person name="Conlan S."/>
            <person name="Deming C."/>
            <person name="Nisc Comparative Sequencing Program N."/>
            <person name="Segre J.A."/>
        </authorList>
    </citation>
    <scope>NUCLEOTIDE SEQUENCE [LARGE SCALE GENOMIC DNA]</scope>
    <source>
        <strain evidence="2 3">ACRQZ</strain>
    </source>
</reference>
<dbReference type="SUPFAM" id="SSF63380">
    <property type="entry name" value="Riboflavin synthase domain-like"/>
    <property type="match status" value="1"/>
</dbReference>
<dbReference type="EMBL" id="JAKRCV010000017">
    <property type="protein sequence ID" value="MCG7321694.1"/>
    <property type="molecule type" value="Genomic_DNA"/>
</dbReference>
<dbReference type="PROSITE" id="PS51384">
    <property type="entry name" value="FAD_FR"/>
    <property type="match status" value="1"/>
</dbReference>
<dbReference type="InterPro" id="IPR017938">
    <property type="entry name" value="Riboflavin_synthase-like_b-brl"/>
</dbReference>
<dbReference type="RefSeq" id="WP_239263531.1">
    <property type="nucleotide sequence ID" value="NZ_JAKRCV010000017.1"/>
</dbReference>
<dbReference type="Gene3D" id="3.40.50.80">
    <property type="entry name" value="Nucleotide-binding domain of ferredoxin-NADP reductase (FNR) module"/>
    <property type="match status" value="1"/>
</dbReference>
<accession>A0ABS9Q1G0</accession>